<feature type="transmembrane region" description="Helical" evidence="1">
    <location>
        <begin position="12"/>
        <end position="35"/>
    </location>
</feature>
<gene>
    <name evidence="2" type="ORF">SCWH03_41470</name>
</gene>
<sequence>MDPFGGEMSWPSAIFLVVVVIVAAFLVAVVIVGLFDTRKEKHSAARADDLRQLVHRFEQLADNTLDAQKRVAADLAELRARTASIEQILLSVE</sequence>
<evidence type="ECO:0000313" key="3">
    <source>
        <dbReference type="Proteomes" id="UP000484988"/>
    </source>
</evidence>
<organism evidence="2 3">
    <name type="scientific">Streptomyces pacificus</name>
    <dbReference type="NCBI Taxonomy" id="2705029"/>
    <lineage>
        <taxon>Bacteria</taxon>
        <taxon>Bacillati</taxon>
        <taxon>Actinomycetota</taxon>
        <taxon>Actinomycetes</taxon>
        <taxon>Kitasatosporales</taxon>
        <taxon>Streptomycetaceae</taxon>
        <taxon>Streptomyces</taxon>
    </lineage>
</organism>
<keyword evidence="1" id="KW-0472">Membrane</keyword>
<protein>
    <submittedName>
        <fullName evidence="2">Uncharacterized protein</fullName>
    </submittedName>
</protein>
<name>A0A6A0B2A2_9ACTN</name>
<proteinExistence type="predicted"/>
<comment type="caution">
    <text evidence="2">The sequence shown here is derived from an EMBL/GenBank/DDBJ whole genome shotgun (WGS) entry which is preliminary data.</text>
</comment>
<keyword evidence="1" id="KW-0812">Transmembrane</keyword>
<keyword evidence="3" id="KW-1185">Reference proteome</keyword>
<evidence type="ECO:0000256" key="1">
    <source>
        <dbReference type="SAM" id="Phobius"/>
    </source>
</evidence>
<dbReference type="RefSeq" id="WP_173265604.1">
    <property type="nucleotide sequence ID" value="NZ_BLLG01000012.1"/>
</dbReference>
<evidence type="ECO:0000313" key="2">
    <source>
        <dbReference type="EMBL" id="GFH37907.1"/>
    </source>
</evidence>
<keyword evidence="1" id="KW-1133">Transmembrane helix</keyword>
<dbReference type="Proteomes" id="UP000484988">
    <property type="component" value="Unassembled WGS sequence"/>
</dbReference>
<dbReference type="AlphaFoldDB" id="A0A6A0B2A2"/>
<accession>A0A6A0B2A2</accession>
<dbReference type="EMBL" id="BLLG01000012">
    <property type="protein sequence ID" value="GFH37907.1"/>
    <property type="molecule type" value="Genomic_DNA"/>
</dbReference>
<reference evidence="2 3" key="1">
    <citation type="submission" date="2020-02" db="EMBL/GenBank/DDBJ databases">
        <title>Whole Genome Shotgun Sequence of Streptomyces sp. strain CWH03.</title>
        <authorList>
            <person name="Dohra H."/>
            <person name="Kodani S."/>
            <person name="Yamamura H."/>
        </authorList>
    </citation>
    <scope>NUCLEOTIDE SEQUENCE [LARGE SCALE GENOMIC DNA]</scope>
    <source>
        <strain evidence="2 3">CWH03</strain>
    </source>
</reference>